<gene>
    <name evidence="3" type="ORF">HRG_02495</name>
</gene>
<dbReference type="RefSeq" id="XP_044724599.1">
    <property type="nucleotide sequence ID" value="XM_044860966.1"/>
</dbReference>
<evidence type="ECO:0000313" key="4">
    <source>
        <dbReference type="Proteomes" id="UP000824596"/>
    </source>
</evidence>
<dbReference type="PANTHER" id="PTHR12832">
    <property type="entry name" value="TESTIS-SPECIFIC PROTEIN PBS13 T-COMPLEX 11"/>
    <property type="match status" value="1"/>
</dbReference>
<feature type="compositionally biased region" description="Basic and acidic residues" evidence="2">
    <location>
        <begin position="280"/>
        <end position="293"/>
    </location>
</feature>
<evidence type="ECO:0000256" key="1">
    <source>
        <dbReference type="ARBA" id="ARBA00010954"/>
    </source>
</evidence>
<feature type="region of interest" description="Disordered" evidence="2">
    <location>
        <begin position="273"/>
        <end position="296"/>
    </location>
</feature>
<comment type="caution">
    <text evidence="3">The sequence shown here is derived from an EMBL/GenBank/DDBJ whole genome shotgun (WGS) entry which is preliminary data.</text>
</comment>
<keyword evidence="4" id="KW-1185">Reference proteome</keyword>
<dbReference type="InterPro" id="IPR008862">
    <property type="entry name" value="Tcp11"/>
</dbReference>
<dbReference type="GO" id="GO:0010737">
    <property type="term" value="P:protein kinase A signaling"/>
    <property type="evidence" value="ECO:0007669"/>
    <property type="project" value="TreeGrafter"/>
</dbReference>
<dbReference type="Pfam" id="PF05794">
    <property type="entry name" value="Tcp11"/>
    <property type="match status" value="1"/>
</dbReference>
<comment type="similarity">
    <text evidence="1">Belongs to the TCP11 family.</text>
</comment>
<accession>A0A9P8SNE2</accession>
<name>A0A9P8SNE2_9HYPO</name>
<protein>
    <submittedName>
        <fullName evidence="3">T-complex protein 11 domain-containing protein</fullName>
    </submittedName>
</protein>
<sequence length="338" mass="37562">MQSKKVDVSGAKQWYNDADRRYSPGIGNTTQTFGDMGVFFEALTHLVLPSTAEKRVPSTFLFDEERIMKLKSDMLDAVNLEVCMRMYEDLERVGRFSSRMFGASRAVDEDTLNRSMSPEFNFNSPISTSRPSSLVFSTSGSASSSPRSSFVMPSYVAPETSEPRTRTRDVYSTLVALLQSATPTSRPYARWQELAPAMALQIFRYTNAPSEMLAAFEEKLMDNVCNANTQLYLEVEQSFHSRLMAELGSRVREFKALSGVSLFAVATGGRVQSGGSLQSGRERDMEGSPREGQEEGGLEDMAVRLAHLGVLHWRVWAQLVYLSDADDDMSLDGPSGQI</sequence>
<proteinExistence type="inferred from homology"/>
<dbReference type="EMBL" id="JAIZPD010000002">
    <property type="protein sequence ID" value="KAH0967086.1"/>
    <property type="molecule type" value="Genomic_DNA"/>
</dbReference>
<dbReference type="GeneID" id="68351624"/>
<evidence type="ECO:0000256" key="2">
    <source>
        <dbReference type="SAM" id="MobiDB-lite"/>
    </source>
</evidence>
<organism evidence="3 4">
    <name type="scientific">Hirsutella rhossiliensis</name>
    <dbReference type="NCBI Taxonomy" id="111463"/>
    <lineage>
        <taxon>Eukaryota</taxon>
        <taxon>Fungi</taxon>
        <taxon>Dikarya</taxon>
        <taxon>Ascomycota</taxon>
        <taxon>Pezizomycotina</taxon>
        <taxon>Sordariomycetes</taxon>
        <taxon>Hypocreomycetidae</taxon>
        <taxon>Hypocreales</taxon>
        <taxon>Ophiocordycipitaceae</taxon>
        <taxon>Hirsutella</taxon>
    </lineage>
</organism>
<reference evidence="3" key="1">
    <citation type="submission" date="2021-09" db="EMBL/GenBank/DDBJ databases">
        <title>A high-quality genome of the endoparasitic fungus Hirsutella rhossiliensis with a comparison of Hirsutella genomes reveals transposable elements contributing to genome size variation.</title>
        <authorList>
            <person name="Lin R."/>
            <person name="Jiao Y."/>
            <person name="Sun X."/>
            <person name="Ling J."/>
            <person name="Xie B."/>
            <person name="Cheng X."/>
        </authorList>
    </citation>
    <scope>NUCLEOTIDE SEQUENCE</scope>
    <source>
        <strain evidence="3">HR02</strain>
    </source>
</reference>
<evidence type="ECO:0000313" key="3">
    <source>
        <dbReference type="EMBL" id="KAH0967086.1"/>
    </source>
</evidence>
<dbReference type="OrthoDB" id="276323at2759"/>
<dbReference type="Proteomes" id="UP000824596">
    <property type="component" value="Unassembled WGS sequence"/>
</dbReference>
<dbReference type="PANTHER" id="PTHR12832:SF11">
    <property type="entry name" value="LD23868P"/>
    <property type="match status" value="1"/>
</dbReference>
<dbReference type="AlphaFoldDB" id="A0A9P8SNE2"/>